<name>A0A8S3W7M8_PARAO</name>
<feature type="region of interest" description="Disordered" evidence="1">
    <location>
        <begin position="27"/>
        <end position="55"/>
    </location>
</feature>
<keyword evidence="3" id="KW-1185">Reference proteome</keyword>
<sequence length="186" mass="19987">MEERLTWPFLPMNLQVLLGGILQKKQPLQEPSSAPTAKNRCAMCPRGKDRKTKSSARTARILALVPKSGAGSDIENSDSSEDEVYYARKIVENTIFEGSDVSSEPPSLGSSFVNLHLLSDSGEDTVFITTVSSSVIDSNINSCHQVPTPSYLGPDSPSILASVSVPTASDSQNQQIKHQSPLATNI</sequence>
<reference evidence="2" key="1">
    <citation type="submission" date="2021-04" db="EMBL/GenBank/DDBJ databases">
        <authorList>
            <person name="Tunstrom K."/>
        </authorList>
    </citation>
    <scope>NUCLEOTIDE SEQUENCE</scope>
</reference>
<evidence type="ECO:0000313" key="3">
    <source>
        <dbReference type="Proteomes" id="UP000691718"/>
    </source>
</evidence>
<evidence type="ECO:0000313" key="2">
    <source>
        <dbReference type="EMBL" id="CAG4945023.1"/>
    </source>
</evidence>
<gene>
    <name evidence="2" type="ORF">PAPOLLO_LOCUS2993</name>
</gene>
<feature type="region of interest" description="Disordered" evidence="1">
    <location>
        <begin position="166"/>
        <end position="186"/>
    </location>
</feature>
<dbReference type="EMBL" id="CAJQZP010000196">
    <property type="protein sequence ID" value="CAG4945023.1"/>
    <property type="molecule type" value="Genomic_DNA"/>
</dbReference>
<accession>A0A8S3W7M8</accession>
<organism evidence="2 3">
    <name type="scientific">Parnassius apollo</name>
    <name type="common">Apollo butterfly</name>
    <name type="synonym">Papilio apollo</name>
    <dbReference type="NCBI Taxonomy" id="110799"/>
    <lineage>
        <taxon>Eukaryota</taxon>
        <taxon>Metazoa</taxon>
        <taxon>Ecdysozoa</taxon>
        <taxon>Arthropoda</taxon>
        <taxon>Hexapoda</taxon>
        <taxon>Insecta</taxon>
        <taxon>Pterygota</taxon>
        <taxon>Neoptera</taxon>
        <taxon>Endopterygota</taxon>
        <taxon>Lepidoptera</taxon>
        <taxon>Glossata</taxon>
        <taxon>Ditrysia</taxon>
        <taxon>Papilionoidea</taxon>
        <taxon>Papilionidae</taxon>
        <taxon>Parnassiinae</taxon>
        <taxon>Parnassini</taxon>
        <taxon>Parnassius</taxon>
        <taxon>Parnassius</taxon>
    </lineage>
</organism>
<dbReference type="OrthoDB" id="10057959at2759"/>
<protein>
    <submittedName>
        <fullName evidence="2">(apollo) hypothetical protein</fullName>
    </submittedName>
</protein>
<dbReference type="Proteomes" id="UP000691718">
    <property type="component" value="Unassembled WGS sequence"/>
</dbReference>
<comment type="caution">
    <text evidence="2">The sequence shown here is derived from an EMBL/GenBank/DDBJ whole genome shotgun (WGS) entry which is preliminary data.</text>
</comment>
<dbReference type="AlphaFoldDB" id="A0A8S3W7M8"/>
<evidence type="ECO:0000256" key="1">
    <source>
        <dbReference type="SAM" id="MobiDB-lite"/>
    </source>
</evidence>
<proteinExistence type="predicted"/>